<evidence type="ECO:0000313" key="14">
    <source>
        <dbReference type="EMBL" id="KAF5787855.1"/>
    </source>
</evidence>
<sequence length="353" mass="40549">MYVHDIIIKAASSSSSFWGLHVKDPTKVNATRVGVKDRSMLLPTIRTIPVKPMMVMINHKKALPKLVSDLDLGRMVNDGLVFRQNIYIRSYEVGPDQTTSIETIMNHLQETALNHLKTIGILQDGFGSTPEMCKKNLIWVMTKMQLVVDRSPAWGDVVQVDTWKAASGKNGMRCNWMFRDSKTGAILIRASSIWVMMNKETRRLFKFPYEVRAELEQYFLDTPPVVKQDTIKWSKQDENIVDHVRNGLTPRWSDLDINQHVNNVKYIGWILESVPVTIMENYELTSMTLEYCRECRKDNVVQSRTFVIGTDNGEIANRDHVDCEHLLQLEIGGGSGDRIMKGRSRWRSKYAEK</sequence>
<reference evidence="14 16" key="1">
    <citation type="journal article" date="2017" name="Nature">
        <title>The sunflower genome provides insights into oil metabolism, flowering and Asterid evolution.</title>
        <authorList>
            <person name="Badouin H."/>
            <person name="Gouzy J."/>
            <person name="Grassa C.J."/>
            <person name="Murat F."/>
            <person name="Staton S.E."/>
            <person name="Cottret L."/>
            <person name="Lelandais-Briere C."/>
            <person name="Owens G.L."/>
            <person name="Carrere S."/>
            <person name="Mayjonade B."/>
            <person name="Legrand L."/>
            <person name="Gill N."/>
            <person name="Kane N.C."/>
            <person name="Bowers J.E."/>
            <person name="Hubner S."/>
            <person name="Bellec A."/>
            <person name="Berard A."/>
            <person name="Berges H."/>
            <person name="Blanchet N."/>
            <person name="Boniface M.C."/>
            <person name="Brunel D."/>
            <person name="Catrice O."/>
            <person name="Chaidir N."/>
            <person name="Claudel C."/>
            <person name="Donnadieu C."/>
            <person name="Faraut T."/>
            <person name="Fievet G."/>
            <person name="Helmstetter N."/>
            <person name="King M."/>
            <person name="Knapp S.J."/>
            <person name="Lai Z."/>
            <person name="Le Paslier M.C."/>
            <person name="Lippi Y."/>
            <person name="Lorenzon L."/>
            <person name="Mandel J.R."/>
            <person name="Marage G."/>
            <person name="Marchand G."/>
            <person name="Marquand E."/>
            <person name="Bret-Mestries E."/>
            <person name="Morien E."/>
            <person name="Nambeesan S."/>
            <person name="Nguyen T."/>
            <person name="Pegot-Espagnet P."/>
            <person name="Pouilly N."/>
            <person name="Raftis F."/>
            <person name="Sallet E."/>
            <person name="Schiex T."/>
            <person name="Thomas J."/>
            <person name="Vandecasteele C."/>
            <person name="Vares D."/>
            <person name="Vear F."/>
            <person name="Vautrin S."/>
            <person name="Crespi M."/>
            <person name="Mangin B."/>
            <person name="Burke J.M."/>
            <person name="Salse J."/>
            <person name="Munos S."/>
            <person name="Vincourt P."/>
            <person name="Rieseberg L.H."/>
            <person name="Langlade N.B."/>
        </authorList>
    </citation>
    <scope>NUCLEOTIDE SEQUENCE [LARGE SCALE GENOMIC DNA]</scope>
    <source>
        <strain evidence="16">cv. SF193</strain>
        <tissue evidence="14">Leaves</tissue>
    </source>
</reference>
<dbReference type="PANTHER" id="PTHR31727">
    <property type="entry name" value="OLEOYL-ACYL CARRIER PROTEIN THIOESTERASE 1, CHLOROPLASTIC"/>
    <property type="match status" value="1"/>
</dbReference>
<dbReference type="OrthoDB" id="1724019at2759"/>
<dbReference type="EC" id="3.1.2.-" evidence="11"/>
<evidence type="ECO:0000259" key="13">
    <source>
        <dbReference type="Pfam" id="PF20791"/>
    </source>
</evidence>
<keyword evidence="3 11" id="KW-0444">Lipid biosynthesis</keyword>
<evidence type="ECO:0000259" key="12">
    <source>
        <dbReference type="Pfam" id="PF01643"/>
    </source>
</evidence>
<protein>
    <recommendedName>
        <fullName evidence="11">Acyl-[acyl-carrier-protein] hydrolase</fullName>
        <ecNumber evidence="11">3.1.2.-</ecNumber>
    </recommendedName>
</protein>
<dbReference type="EMBL" id="CM007899">
    <property type="protein sequence ID" value="OTG12589.1"/>
    <property type="molecule type" value="Genomic_DNA"/>
</dbReference>
<dbReference type="InParanoid" id="A0A251TP77"/>
<dbReference type="AlphaFoldDB" id="A0A251TP77"/>
<keyword evidence="6 11" id="KW-0378">Hydrolase</keyword>
<dbReference type="GO" id="GO:0016297">
    <property type="term" value="F:fatty acyl-[ACP] hydrolase activity"/>
    <property type="evidence" value="ECO:0000318"/>
    <property type="project" value="GO_Central"/>
</dbReference>
<comment type="subcellular location">
    <subcellularLocation>
        <location evidence="1 11">Plastid</location>
        <location evidence="1 11">Chloroplast</location>
    </subcellularLocation>
</comment>
<dbReference type="Gene3D" id="3.10.129.10">
    <property type="entry name" value="Hotdog Thioesterase"/>
    <property type="match status" value="1"/>
</dbReference>
<keyword evidence="7 11" id="KW-0276">Fatty acid metabolism</keyword>
<evidence type="ECO:0000256" key="3">
    <source>
        <dbReference type="ARBA" id="ARBA00022516"/>
    </source>
</evidence>
<dbReference type="FunFam" id="3.10.129.10:FF:000014">
    <property type="entry name" value="Acyl-[acyl-carrier-protein] hydrolase"/>
    <property type="match status" value="1"/>
</dbReference>
<comment type="similarity">
    <text evidence="2 11">Belongs to the acyl-ACP thioesterase family.</text>
</comment>
<keyword evidence="16" id="KW-1185">Reference proteome</keyword>
<evidence type="ECO:0000256" key="8">
    <source>
        <dbReference type="ARBA" id="ARBA00022946"/>
    </source>
</evidence>
<dbReference type="SUPFAM" id="SSF54637">
    <property type="entry name" value="Thioesterase/thiol ester dehydrase-isomerase"/>
    <property type="match status" value="2"/>
</dbReference>
<dbReference type="InterPro" id="IPR029069">
    <property type="entry name" value="HotDog_dom_sf"/>
</dbReference>
<comment type="function">
    <text evidence="11">Plays an essential role in chain termination during de novo fatty acid synthesis.</text>
</comment>
<evidence type="ECO:0000256" key="9">
    <source>
        <dbReference type="ARBA" id="ARBA00023098"/>
    </source>
</evidence>
<feature type="domain" description="Acyl-ACP thioesterase-like C-terminal" evidence="13">
    <location>
        <begin position="242"/>
        <end position="347"/>
    </location>
</feature>
<dbReference type="Gramene" id="mRNA:HanXRQr2_Chr10g0457551">
    <property type="protein sequence ID" value="mRNA:HanXRQr2_Chr10g0457551"/>
    <property type="gene ID" value="HanXRQr2_Chr10g0457551"/>
</dbReference>
<reference evidence="14" key="3">
    <citation type="submission" date="2020-06" db="EMBL/GenBank/DDBJ databases">
        <title>Helianthus annuus Genome sequencing and assembly Release 2.</title>
        <authorList>
            <person name="Gouzy J."/>
            <person name="Langlade N."/>
            <person name="Munos S."/>
        </authorList>
    </citation>
    <scope>NUCLEOTIDE SEQUENCE</scope>
    <source>
        <tissue evidence="14">Leaves</tissue>
    </source>
</reference>
<evidence type="ECO:0000256" key="4">
    <source>
        <dbReference type="ARBA" id="ARBA00022528"/>
    </source>
</evidence>
<accession>A0A251TP77</accession>
<dbReference type="GO" id="GO:0000036">
    <property type="term" value="F:acyl carrier activity"/>
    <property type="evidence" value="ECO:0000318"/>
    <property type="project" value="GO_Central"/>
</dbReference>
<dbReference type="InterPro" id="IPR002864">
    <property type="entry name" value="Acyl-ACP_thioesterase_NHD"/>
</dbReference>
<evidence type="ECO:0000256" key="10">
    <source>
        <dbReference type="ARBA" id="ARBA00023160"/>
    </source>
</evidence>
<keyword evidence="5 11" id="KW-0934">Plastid</keyword>
<dbReference type="InterPro" id="IPR045023">
    <property type="entry name" value="FATA/B"/>
</dbReference>
<keyword evidence="10 11" id="KW-0275">Fatty acid biosynthesis</keyword>
<dbReference type="InterPro" id="IPR049427">
    <property type="entry name" value="Acyl-ACP_TE_C"/>
</dbReference>
<dbReference type="EMBL" id="MNCJ02000325">
    <property type="protein sequence ID" value="KAF5787855.1"/>
    <property type="molecule type" value="Genomic_DNA"/>
</dbReference>
<dbReference type="Proteomes" id="UP000215914">
    <property type="component" value="Chromosome 10"/>
</dbReference>
<evidence type="ECO:0000256" key="11">
    <source>
        <dbReference type="RuleBase" id="RU363096"/>
    </source>
</evidence>
<evidence type="ECO:0000256" key="6">
    <source>
        <dbReference type="ARBA" id="ARBA00022801"/>
    </source>
</evidence>
<evidence type="ECO:0000256" key="1">
    <source>
        <dbReference type="ARBA" id="ARBA00004229"/>
    </source>
</evidence>
<dbReference type="Pfam" id="PF20791">
    <property type="entry name" value="Acyl-ACP_TE_C"/>
    <property type="match status" value="1"/>
</dbReference>
<dbReference type="PANTHER" id="PTHR31727:SF13">
    <property type="entry name" value="ACYL-[ACYL-CARRIER-PROTEIN] HYDROLASE"/>
    <property type="match status" value="1"/>
</dbReference>
<evidence type="ECO:0000256" key="7">
    <source>
        <dbReference type="ARBA" id="ARBA00022832"/>
    </source>
</evidence>
<gene>
    <name evidence="15" type="ORF">HannXRQ_Chr10g0311291</name>
    <name evidence="14" type="ORF">HanXRQr2_Chr10g0457551</name>
</gene>
<feature type="domain" description="Acyl-ACP thioesterase N-terminal hotdog" evidence="12">
    <location>
        <begin position="79"/>
        <end position="214"/>
    </location>
</feature>
<evidence type="ECO:0000256" key="5">
    <source>
        <dbReference type="ARBA" id="ARBA00022640"/>
    </source>
</evidence>
<keyword evidence="4 11" id="KW-0150">Chloroplast</keyword>
<keyword evidence="9 11" id="KW-0443">Lipid metabolism</keyword>
<dbReference type="STRING" id="4232.A0A251TP77"/>
<evidence type="ECO:0000313" key="15">
    <source>
        <dbReference type="EMBL" id="OTG12589.1"/>
    </source>
</evidence>
<proteinExistence type="inferred from homology"/>
<dbReference type="GO" id="GO:0009507">
    <property type="term" value="C:chloroplast"/>
    <property type="evidence" value="ECO:0007669"/>
    <property type="project" value="UniProtKB-SubCell"/>
</dbReference>
<evidence type="ECO:0000313" key="16">
    <source>
        <dbReference type="Proteomes" id="UP000215914"/>
    </source>
</evidence>
<name>A0A251TP77_HELAN</name>
<reference evidence="15" key="2">
    <citation type="submission" date="2017-02" db="EMBL/GenBank/DDBJ databases">
        <title>Sunflower complete genome.</title>
        <authorList>
            <person name="Langlade N."/>
            <person name="Munos S."/>
        </authorList>
    </citation>
    <scope>NUCLEOTIDE SEQUENCE [LARGE SCALE GENOMIC DNA]</scope>
    <source>
        <tissue evidence="15">Leaves</tissue>
    </source>
</reference>
<keyword evidence="8" id="KW-0809">Transit peptide</keyword>
<evidence type="ECO:0000256" key="2">
    <source>
        <dbReference type="ARBA" id="ARBA00006500"/>
    </source>
</evidence>
<dbReference type="Pfam" id="PF01643">
    <property type="entry name" value="Acyl-ACP_TE"/>
    <property type="match status" value="1"/>
</dbReference>
<dbReference type="CDD" id="cd00586">
    <property type="entry name" value="4HBT"/>
    <property type="match status" value="1"/>
</dbReference>
<organism evidence="15 16">
    <name type="scientific">Helianthus annuus</name>
    <name type="common">Common sunflower</name>
    <dbReference type="NCBI Taxonomy" id="4232"/>
    <lineage>
        <taxon>Eukaryota</taxon>
        <taxon>Viridiplantae</taxon>
        <taxon>Streptophyta</taxon>
        <taxon>Embryophyta</taxon>
        <taxon>Tracheophyta</taxon>
        <taxon>Spermatophyta</taxon>
        <taxon>Magnoliopsida</taxon>
        <taxon>eudicotyledons</taxon>
        <taxon>Gunneridae</taxon>
        <taxon>Pentapetalae</taxon>
        <taxon>asterids</taxon>
        <taxon>campanulids</taxon>
        <taxon>Asterales</taxon>
        <taxon>Asteraceae</taxon>
        <taxon>Asteroideae</taxon>
        <taxon>Heliantheae alliance</taxon>
        <taxon>Heliantheae</taxon>
        <taxon>Helianthus</taxon>
    </lineage>
</organism>